<dbReference type="GO" id="GO:0006793">
    <property type="term" value="P:phosphorus metabolic process"/>
    <property type="evidence" value="ECO:0007669"/>
    <property type="project" value="UniProtKB-ARBA"/>
</dbReference>
<dbReference type="EMBL" id="CP017599">
    <property type="protein sequence ID" value="AOW99451.1"/>
    <property type="molecule type" value="Genomic_DNA"/>
</dbReference>
<name>A0A1D8TP88_9CYAN</name>
<feature type="domain" description="PLD phosphodiesterase" evidence="7">
    <location>
        <begin position="407"/>
        <end position="434"/>
    </location>
</feature>
<dbReference type="Proteomes" id="UP000177870">
    <property type="component" value="Chromosome"/>
</dbReference>
<dbReference type="CDD" id="cd09116">
    <property type="entry name" value="PLDc_Nuc_like"/>
    <property type="match status" value="1"/>
</dbReference>
<protein>
    <recommendedName>
        <fullName evidence="3">phospholipase D</fullName>
        <ecNumber evidence="3">3.1.4.4</ecNumber>
    </recommendedName>
</protein>
<evidence type="ECO:0000313" key="9">
    <source>
        <dbReference type="Proteomes" id="UP000177870"/>
    </source>
</evidence>
<dbReference type="AlphaFoldDB" id="A0A1D8TP88"/>
<keyword evidence="6" id="KW-0443">Lipid metabolism</keyword>
<keyword evidence="4" id="KW-0378">Hydrolase</keyword>
<dbReference type="OrthoDB" id="155099at2"/>
<dbReference type="InterPro" id="IPR051406">
    <property type="entry name" value="PLD_domain"/>
</dbReference>
<dbReference type="EC" id="3.1.4.4" evidence="3"/>
<dbReference type="InterPro" id="IPR025202">
    <property type="entry name" value="PLD-like_dom"/>
</dbReference>
<dbReference type="SMART" id="SM00155">
    <property type="entry name" value="PLDc"/>
    <property type="match status" value="2"/>
</dbReference>
<dbReference type="GO" id="GO:0016891">
    <property type="term" value="F:RNA endonuclease activity producing 5'-phosphomonoesters, hydrolytic mechanism"/>
    <property type="evidence" value="ECO:0007669"/>
    <property type="project" value="TreeGrafter"/>
</dbReference>
<feature type="domain" description="PLD phosphodiesterase" evidence="7">
    <location>
        <begin position="188"/>
        <end position="215"/>
    </location>
</feature>
<dbReference type="Gene3D" id="3.30.870.10">
    <property type="entry name" value="Endonuclease Chain A"/>
    <property type="match status" value="2"/>
</dbReference>
<proteinExistence type="inferred from homology"/>
<comment type="similarity">
    <text evidence="2">Belongs to the phospholipase D family.</text>
</comment>
<dbReference type="PROSITE" id="PS50035">
    <property type="entry name" value="PLD"/>
    <property type="match status" value="2"/>
</dbReference>
<dbReference type="InterPro" id="IPR001736">
    <property type="entry name" value="PLipase_D/transphosphatidylase"/>
</dbReference>
<dbReference type="STRING" id="1458985.BJP34_08270"/>
<comment type="catalytic activity">
    <reaction evidence="1">
        <text>a 1,2-diacyl-sn-glycero-3-phosphocholine + H2O = a 1,2-diacyl-sn-glycero-3-phosphate + choline + H(+)</text>
        <dbReference type="Rhea" id="RHEA:14445"/>
        <dbReference type="ChEBI" id="CHEBI:15354"/>
        <dbReference type="ChEBI" id="CHEBI:15377"/>
        <dbReference type="ChEBI" id="CHEBI:15378"/>
        <dbReference type="ChEBI" id="CHEBI:57643"/>
        <dbReference type="ChEBI" id="CHEBI:58608"/>
        <dbReference type="EC" id="3.1.4.4"/>
    </reaction>
</comment>
<organism evidence="8 9">
    <name type="scientific">Moorena producens PAL-8-15-08-1</name>
    <dbReference type="NCBI Taxonomy" id="1458985"/>
    <lineage>
        <taxon>Bacteria</taxon>
        <taxon>Bacillati</taxon>
        <taxon>Cyanobacteriota</taxon>
        <taxon>Cyanophyceae</taxon>
        <taxon>Coleofasciculales</taxon>
        <taxon>Coleofasciculaceae</taxon>
        <taxon>Moorena</taxon>
    </lineage>
</organism>
<dbReference type="SUPFAM" id="SSF56024">
    <property type="entry name" value="Phospholipase D/nuclease"/>
    <property type="match status" value="2"/>
</dbReference>
<evidence type="ECO:0000313" key="8">
    <source>
        <dbReference type="EMBL" id="AOW99451.1"/>
    </source>
</evidence>
<evidence type="ECO:0000256" key="4">
    <source>
        <dbReference type="ARBA" id="ARBA00022801"/>
    </source>
</evidence>
<dbReference type="CDD" id="cd09173">
    <property type="entry name" value="PLDc_Nuc_like_unchar1_2"/>
    <property type="match status" value="1"/>
</dbReference>
<dbReference type="GO" id="GO:0004630">
    <property type="term" value="F:phospholipase D activity"/>
    <property type="evidence" value="ECO:0007669"/>
    <property type="project" value="UniProtKB-EC"/>
</dbReference>
<dbReference type="PROSITE" id="PS00018">
    <property type="entry name" value="EF_HAND_1"/>
    <property type="match status" value="1"/>
</dbReference>
<keyword evidence="5" id="KW-0442">Lipid degradation</keyword>
<gene>
    <name evidence="8" type="ORF">BJP34_08270</name>
</gene>
<evidence type="ECO:0000256" key="2">
    <source>
        <dbReference type="ARBA" id="ARBA00008664"/>
    </source>
</evidence>
<dbReference type="PANTHER" id="PTHR43856">
    <property type="entry name" value="CARDIOLIPIN HYDROLASE"/>
    <property type="match status" value="1"/>
</dbReference>
<accession>A0A1D8TP88</accession>
<dbReference type="PANTHER" id="PTHR43856:SF1">
    <property type="entry name" value="MITOCHONDRIAL CARDIOLIPIN HYDROLASE"/>
    <property type="match status" value="1"/>
</dbReference>
<sequence>MSSQPACIYWNLYYLLLILLILCGCKQAQPQVSLEPPLPQDPWVQAYFNHSRSAQYIDPYRGVTREGDNLEQVIVDAIASAKSTVDVAVQELRMPRIAQALVERKQAGVKVRVILDNNYSLPVSKLTAESVAKLRQRERSRYNESLILIDRDGDGQLSAREISEGDALIILGNGGVPMIDDTADGSRGSGLMHHKFIVIDNKVSIITSANFTLSDLHGDFQFRESRGNANNLLKIDSVELANQFTQEFNLMWGDGAGGKPDSKFGLKKPWRPVEQVTLGDTSVGDTSVGDTTVGDTTIAIQFSPTSTTKPWHQSSNGLIAEILPQAKETIHIALFVFSEQRLTNVLEESHQQGVKVKALIEPSFAFRYYSEGLDMMGVAVAHKCKYETGNRPWRQPIATVGVPQLPEGDVLHHKFAILDGKIVITGSHNWSKAANTRNDETVLVIHSPMVAAHFEREFQRLYGKAVKGVPVRVQQKIKAQQQKCVPLDPHS</sequence>
<dbReference type="Pfam" id="PF13091">
    <property type="entry name" value="PLDc_2"/>
    <property type="match status" value="2"/>
</dbReference>
<evidence type="ECO:0000256" key="6">
    <source>
        <dbReference type="ARBA" id="ARBA00023098"/>
    </source>
</evidence>
<dbReference type="KEGG" id="mpro:BJP34_08270"/>
<evidence type="ECO:0000256" key="1">
    <source>
        <dbReference type="ARBA" id="ARBA00000798"/>
    </source>
</evidence>
<reference evidence="9" key="1">
    <citation type="submission" date="2016-10" db="EMBL/GenBank/DDBJ databases">
        <title>Comparative genomics uncovers the prolific and rare metabolic potential of the cyanobacterial genus Moorea.</title>
        <authorList>
            <person name="Leao T."/>
            <person name="Castelao G."/>
            <person name="Korobeynikov A."/>
            <person name="Monroe E.A."/>
            <person name="Podell S."/>
            <person name="Glukhov E."/>
            <person name="Allen E."/>
            <person name="Gerwick W.H."/>
            <person name="Gerwick L."/>
        </authorList>
    </citation>
    <scope>NUCLEOTIDE SEQUENCE [LARGE SCALE GENOMIC DNA]</scope>
    <source>
        <strain evidence="9">PAL-8-15-08-1</strain>
    </source>
</reference>
<evidence type="ECO:0000259" key="7">
    <source>
        <dbReference type="PROSITE" id="PS50035"/>
    </source>
</evidence>
<evidence type="ECO:0000256" key="3">
    <source>
        <dbReference type="ARBA" id="ARBA00012027"/>
    </source>
</evidence>
<dbReference type="InterPro" id="IPR018247">
    <property type="entry name" value="EF_Hand_1_Ca_BS"/>
</dbReference>
<evidence type="ECO:0000256" key="5">
    <source>
        <dbReference type="ARBA" id="ARBA00022963"/>
    </source>
</evidence>
<dbReference type="GO" id="GO:0016042">
    <property type="term" value="P:lipid catabolic process"/>
    <property type="evidence" value="ECO:0007669"/>
    <property type="project" value="UniProtKB-KW"/>
</dbReference>